<dbReference type="PANTHER" id="PTHR22872">
    <property type="entry name" value="BTK-BINDING PROTEIN-RELATED"/>
    <property type="match status" value="1"/>
</dbReference>
<dbReference type="InterPro" id="IPR009091">
    <property type="entry name" value="RCC1/BLIP-II"/>
</dbReference>
<feature type="region of interest" description="Disordered" evidence="4">
    <location>
        <begin position="1011"/>
        <end position="1034"/>
    </location>
</feature>
<accession>A0A077ZXX4</accession>
<feature type="region of interest" description="Disordered" evidence="4">
    <location>
        <begin position="1075"/>
        <end position="1104"/>
    </location>
</feature>
<feature type="compositionally biased region" description="Polar residues" evidence="4">
    <location>
        <begin position="624"/>
        <end position="633"/>
    </location>
</feature>
<feature type="compositionally biased region" description="Basic and acidic residues" evidence="4">
    <location>
        <begin position="1014"/>
        <end position="1027"/>
    </location>
</feature>
<dbReference type="InterPro" id="IPR051625">
    <property type="entry name" value="Signaling_Regulatory_Domain"/>
</dbReference>
<feature type="coiled-coil region" evidence="3">
    <location>
        <begin position="947"/>
        <end position="981"/>
    </location>
</feature>
<dbReference type="InterPro" id="IPR000408">
    <property type="entry name" value="Reg_chr_condens"/>
</dbReference>
<dbReference type="PROSITE" id="PS00626">
    <property type="entry name" value="RCC1_2"/>
    <property type="match status" value="1"/>
</dbReference>
<feature type="coiled-coil region" evidence="3">
    <location>
        <begin position="692"/>
        <end position="754"/>
    </location>
</feature>
<dbReference type="PRINTS" id="PR00633">
    <property type="entry name" value="RCCNDNSATION"/>
</dbReference>
<feature type="compositionally biased region" description="Low complexity" evidence="4">
    <location>
        <begin position="563"/>
        <end position="579"/>
    </location>
</feature>
<keyword evidence="8" id="KW-1185">Reference proteome</keyword>
<feature type="region of interest" description="Disordered" evidence="4">
    <location>
        <begin position="531"/>
        <end position="635"/>
    </location>
</feature>
<name>A0A077ZXX4_STYLE</name>
<proteinExistence type="predicted"/>
<dbReference type="EMBL" id="CCKQ01002983">
    <property type="protein sequence ID" value="CDW74087.1"/>
    <property type="molecule type" value="Genomic_DNA"/>
</dbReference>
<dbReference type="Pfam" id="PF25390">
    <property type="entry name" value="WD40_RLD"/>
    <property type="match status" value="1"/>
</dbReference>
<evidence type="ECO:0000313" key="7">
    <source>
        <dbReference type="EMBL" id="CDW74087.1"/>
    </source>
</evidence>
<protein>
    <recommendedName>
        <fullName evidence="6">RCC1-like domain-containing protein</fullName>
    </recommendedName>
</protein>
<evidence type="ECO:0000256" key="2">
    <source>
        <dbReference type="PROSITE-ProRule" id="PRU00235"/>
    </source>
</evidence>
<feature type="compositionally biased region" description="Polar residues" evidence="4">
    <location>
        <begin position="1233"/>
        <end position="1249"/>
    </location>
</feature>
<keyword evidence="1" id="KW-0677">Repeat</keyword>
<feature type="repeat" description="RCC1" evidence="2">
    <location>
        <begin position="170"/>
        <end position="226"/>
    </location>
</feature>
<dbReference type="Proteomes" id="UP000039865">
    <property type="component" value="Unassembled WGS sequence"/>
</dbReference>
<feature type="transmembrane region" description="Helical" evidence="5">
    <location>
        <begin position="1456"/>
        <end position="1482"/>
    </location>
</feature>
<feature type="coiled-coil region" evidence="3">
    <location>
        <begin position="786"/>
        <end position="893"/>
    </location>
</feature>
<feature type="repeat" description="RCC1" evidence="2">
    <location>
        <begin position="330"/>
        <end position="372"/>
    </location>
</feature>
<feature type="repeat" description="RCC1" evidence="2">
    <location>
        <begin position="278"/>
        <end position="329"/>
    </location>
</feature>
<dbReference type="OMA" id="SHENGHF"/>
<feature type="compositionally biased region" description="Low complexity" evidence="4">
    <location>
        <begin position="1081"/>
        <end position="1098"/>
    </location>
</feature>
<feature type="domain" description="RCC1-like" evidence="6">
    <location>
        <begin position="64"/>
        <end position="341"/>
    </location>
</feature>
<dbReference type="FunCoup" id="A0A077ZXX4">
    <property type="interactions" value="300"/>
</dbReference>
<evidence type="ECO:0000313" key="8">
    <source>
        <dbReference type="Proteomes" id="UP000039865"/>
    </source>
</evidence>
<keyword evidence="5" id="KW-1133">Transmembrane helix</keyword>
<feature type="repeat" description="RCC1" evidence="2">
    <location>
        <begin position="373"/>
        <end position="424"/>
    </location>
</feature>
<feature type="repeat" description="RCC1" evidence="2">
    <location>
        <begin position="116"/>
        <end position="169"/>
    </location>
</feature>
<feature type="compositionally biased region" description="Basic and acidic residues" evidence="4">
    <location>
        <begin position="1298"/>
        <end position="1322"/>
    </location>
</feature>
<gene>
    <name evidence="7" type="primary">Contig18125.g19271</name>
    <name evidence="7" type="ORF">STYLEM_3080</name>
</gene>
<dbReference type="InterPro" id="IPR058923">
    <property type="entry name" value="RCC1-like_dom"/>
</dbReference>
<feature type="compositionally biased region" description="Polar residues" evidence="4">
    <location>
        <begin position="548"/>
        <end position="562"/>
    </location>
</feature>
<dbReference type="Gene3D" id="2.130.10.30">
    <property type="entry name" value="Regulator of chromosome condensation 1/beta-lactamase-inhibitor protein II"/>
    <property type="match status" value="2"/>
</dbReference>
<dbReference type="PANTHER" id="PTHR22872:SF2">
    <property type="entry name" value="INHIBITOR OF BRUTON TYROSINE KINASE"/>
    <property type="match status" value="1"/>
</dbReference>
<keyword evidence="5" id="KW-0472">Membrane</keyword>
<dbReference type="PROSITE" id="PS50012">
    <property type="entry name" value="RCC1_3"/>
    <property type="match status" value="7"/>
</dbReference>
<keyword evidence="3" id="KW-0175">Coiled coil</keyword>
<dbReference type="OrthoDB" id="313034at2759"/>
<evidence type="ECO:0000256" key="5">
    <source>
        <dbReference type="SAM" id="Phobius"/>
    </source>
</evidence>
<dbReference type="InParanoid" id="A0A077ZXX4"/>
<reference evidence="7 8" key="1">
    <citation type="submission" date="2014-06" db="EMBL/GenBank/DDBJ databases">
        <authorList>
            <person name="Swart Estienne"/>
        </authorList>
    </citation>
    <scope>NUCLEOTIDE SEQUENCE [LARGE SCALE GENOMIC DNA]</scope>
    <source>
        <strain evidence="7 8">130c</strain>
    </source>
</reference>
<evidence type="ECO:0000256" key="4">
    <source>
        <dbReference type="SAM" id="MobiDB-lite"/>
    </source>
</evidence>
<sequence>MLEEVVTHIILIVEIIYRFLKHLMNILAGNGMSLLTLSEDLPTRNAAQNQQQISLNTQSQWYTEIFSWGSDQSGQLGLGQNQIGKSYPLPRYCTYNIGIKFVSCGDEHAAFITTGNLIYTMGSNMNGQLGINDADIKIKNSPILVESIMDKKPISIACGQAHTVMCTDSGEIYSWGQGIYGALGQGELVDQYLPKLVKINQDINDQMPIIIQVSCGQRFTAFLDQSGRIYVCGQNEAGQLGNGGRDQEIYPILLRTFNERVKMIACGQMHMLLLNRSGSVFATGANSFGQLGLNNKRNASTPQLIQDISHIPMKTIAAGSFSAAISYDSGDLYIWGSGVFGEFLTPHRVKTIQGMTVDVSIGNHFGVALNKDGLVYTWGHNNSGELGQLDYQERATPQLVENLKERFVTQVSCGRNFTISLGQTLKNNEQPQRVLRENNIETNRMHQPQNHITNPFLNDSFHKQQQNLHPEYQYRNEGLDHQNQNQDSFENTRTSNQLSIAKKVRVKKAKVQQNSINKSAIISNSTSMTYHSYQNSTKNRLKNRKGSRQYTPLRNSPLNRSRQSINNNHNCSSCNGNQSKTRERECQRCKNHHHHQQERENSATHSHHKNIIQLQVKSRKTKSSNKINTSQDRMTGKNERLNEGITDYNAYHSQNQNQPMTQPHQQIPLQAPMPNAQILIDNTQILHQNRINQQLRDELDHQIELDKKYQREIQGLQDTLWNEKIQRQKYESQIQELSLKLQQQYSENQDLKSQNQSYLIYKDKNESIERRFLDLDGELSRYSHLNKELLNENKALLGKIKELEQILDKKRKELTNNESLMIQYGENLRELEMQFDRREQELKILRDQNLQLKESLDQERTNNTNVKQIQIAYEEEVNRRLQCEKELEKIRNEYYEGQASQSQELSNVRRAVDDLKYQNEESLKCINMKDQEILLLQKDVTQIRMMLDQAGQDYLNSKEVISELEQKNRKLNEKLNEVIYNKAARYKEKTMQALKRGDSPERHQRIQDYGINIDQEREQNKPLHTEESQAISRPQYRNQLSPQINAFNHKSPNSPDPISNYKVYQDLEKFEISNTKPANTNQSSNQNPQQPQKLKNNSMTERPKGNQMTINELYAFNNAHLRNDSSYTQNNSSPLRQKIGPINYDPSQPMVIKPQQVAVIKEDQHITPQRQEYSNAFHQYKEKVLGSCDKLASVLGISPNQVGNNINNSAQNFNSYQNLRSKGANRNEDNFFISNSKANNNSSGFYNSAKSDKDKDLSSNLGANNMNQLQHPTQATAMTSGLTYQGVRFAGNKHSHDHSHDHGHGHVDHKHDHSHDHHDHGHHDHHHDHHEYVYSKVHDAKLQIPTDEDIAYQLPKKIMFNQRLYQWISGRWTPDRDDVLCNDKVNKFSAYYWFGHYSFLQNRLVLNLVRSFFDSGNQHAASHHDSFSGVKSHENGHFLYKSTQADGLVRQRFIDYVMLGCLGATVTGMSQVAIMPFIYFLLFTPRKVAIMTYFTFYAELLPHTEQVVFHKVDFFGSIRRIYVDIKNLEKIDASQVHSKLLWNMNLFDQELVFRDSESGEVFVFETNGLWNKETLENKLIN</sequence>
<keyword evidence="5" id="KW-0812">Transmembrane</keyword>
<dbReference type="SUPFAM" id="SSF50985">
    <property type="entry name" value="RCC1/BLIP-II"/>
    <property type="match status" value="2"/>
</dbReference>
<feature type="repeat" description="RCC1" evidence="2">
    <location>
        <begin position="63"/>
        <end position="115"/>
    </location>
</feature>
<organism evidence="7 8">
    <name type="scientific">Stylonychia lemnae</name>
    <name type="common">Ciliate</name>
    <dbReference type="NCBI Taxonomy" id="5949"/>
    <lineage>
        <taxon>Eukaryota</taxon>
        <taxon>Sar</taxon>
        <taxon>Alveolata</taxon>
        <taxon>Ciliophora</taxon>
        <taxon>Intramacronucleata</taxon>
        <taxon>Spirotrichea</taxon>
        <taxon>Stichotrichia</taxon>
        <taxon>Sporadotrichida</taxon>
        <taxon>Oxytrichidae</taxon>
        <taxon>Stylonychinae</taxon>
        <taxon>Stylonychia</taxon>
    </lineage>
</organism>
<evidence type="ECO:0000256" key="3">
    <source>
        <dbReference type="SAM" id="Coils"/>
    </source>
</evidence>
<feature type="region of interest" description="Disordered" evidence="4">
    <location>
        <begin position="1291"/>
        <end position="1330"/>
    </location>
</feature>
<evidence type="ECO:0000256" key="1">
    <source>
        <dbReference type="ARBA" id="ARBA00022737"/>
    </source>
</evidence>
<dbReference type="Pfam" id="PF00415">
    <property type="entry name" value="RCC1"/>
    <property type="match status" value="1"/>
</dbReference>
<feature type="region of interest" description="Disordered" evidence="4">
    <location>
        <begin position="1233"/>
        <end position="1266"/>
    </location>
</feature>
<feature type="repeat" description="RCC1" evidence="2">
    <location>
        <begin position="227"/>
        <end position="277"/>
    </location>
</feature>
<evidence type="ECO:0000259" key="6">
    <source>
        <dbReference type="Pfam" id="PF25390"/>
    </source>
</evidence>